<dbReference type="RefSeq" id="WP_129989252.1">
    <property type="nucleotide sequence ID" value="NZ_SDPU01000035.1"/>
</dbReference>
<dbReference type="EMBL" id="SDPU01000035">
    <property type="protein sequence ID" value="RYU09487.1"/>
    <property type="molecule type" value="Genomic_DNA"/>
</dbReference>
<dbReference type="InterPro" id="IPR036249">
    <property type="entry name" value="Thioredoxin-like_sf"/>
</dbReference>
<protein>
    <recommendedName>
        <fullName evidence="18">Alkyl hydroperoxide reductase E</fullName>
        <ecNumber evidence="3">1.11.1.24</ecNumber>
        <ecNumber evidence="17">1.11.1.29</ecNumber>
    </recommendedName>
    <alternativeName>
        <fullName evidence="11">Bacterioferritin comigratory protein</fullName>
    </alternativeName>
    <alternativeName>
        <fullName evidence="19">Mycoredoxin-dependent peroxiredoxin</fullName>
    </alternativeName>
    <alternativeName>
        <fullName evidence="20">Peroxiredoxin AhpE</fullName>
    </alternativeName>
    <alternativeName>
        <fullName evidence="9">Thioredoxin peroxidase</fullName>
    </alternativeName>
</protein>
<dbReference type="Gene3D" id="3.40.30.10">
    <property type="entry name" value="Glutaredoxin"/>
    <property type="match status" value="1"/>
</dbReference>
<sequence length="154" mass="17081">MGIEAGDEAPDFELRDQNGQPVRLSTFRGDKTVVVMFYPFAFSRVCTGELCAVRDSLPQWQSDDVQLLAVSCDMMFSLRAFAERDGLEFPLLSDFWPHGAVASAYGVFNEATGAADRSTFIVDPDGVVRWVVHNEMPEARDLAEQVRVLTDLAS</sequence>
<evidence type="ECO:0000256" key="13">
    <source>
        <dbReference type="ARBA" id="ARBA00052774"/>
    </source>
</evidence>
<keyword evidence="4" id="KW-0575">Peroxidase</keyword>
<evidence type="ECO:0000256" key="1">
    <source>
        <dbReference type="ARBA" id="ARBA00003330"/>
    </source>
</evidence>
<dbReference type="InterPro" id="IPR013766">
    <property type="entry name" value="Thioredoxin_domain"/>
</dbReference>
<keyword evidence="8" id="KW-0676">Redox-active center</keyword>
<comment type="subunit">
    <text evidence="16">Homodimer. Forms both dimers and octamers; a tightly-associated dimer and a ring-like octamer.</text>
</comment>
<feature type="domain" description="Thioredoxin" evidence="22">
    <location>
        <begin position="3"/>
        <end position="154"/>
    </location>
</feature>
<evidence type="ECO:0000256" key="9">
    <source>
        <dbReference type="ARBA" id="ARBA00032824"/>
    </source>
</evidence>
<evidence type="ECO:0000256" key="19">
    <source>
        <dbReference type="ARBA" id="ARBA00082991"/>
    </source>
</evidence>
<dbReference type="InterPro" id="IPR050924">
    <property type="entry name" value="Peroxiredoxin_BCP/PrxQ"/>
</dbReference>
<gene>
    <name evidence="23" type="ORF">ETU37_20750</name>
</gene>
<reference evidence="23 24" key="1">
    <citation type="submission" date="2019-01" db="EMBL/GenBank/DDBJ databases">
        <title>Nocardioides guangzhouensis sp. nov., an actinobacterium isolated from soil.</title>
        <authorList>
            <person name="Fu Y."/>
            <person name="Cai Y."/>
            <person name="Lin Z."/>
            <person name="Chen P."/>
        </authorList>
    </citation>
    <scope>NUCLEOTIDE SEQUENCE [LARGE SCALE GENOMIC DNA]</scope>
    <source>
        <strain evidence="23 24">NBRC 105384</strain>
    </source>
</reference>
<dbReference type="AlphaFoldDB" id="A0A4Q5IUB9"/>
<dbReference type="FunFam" id="3.40.30.10:FF:000118">
    <property type="entry name" value="Peroxiredoxin AhpE"/>
    <property type="match status" value="1"/>
</dbReference>
<evidence type="ECO:0000256" key="6">
    <source>
        <dbReference type="ARBA" id="ARBA00023002"/>
    </source>
</evidence>
<comment type="subunit">
    <text evidence="2">Monomer.</text>
</comment>
<comment type="similarity">
    <text evidence="10">Belongs to the peroxiredoxin family. BCP/PrxQ subfamily.</text>
</comment>
<evidence type="ECO:0000313" key="24">
    <source>
        <dbReference type="Proteomes" id="UP000291189"/>
    </source>
</evidence>
<dbReference type="PROSITE" id="PS51352">
    <property type="entry name" value="THIOREDOXIN_2"/>
    <property type="match status" value="1"/>
</dbReference>
<dbReference type="PIRSF" id="PIRSF000239">
    <property type="entry name" value="AHPC"/>
    <property type="match status" value="1"/>
</dbReference>
<dbReference type="InterPro" id="IPR000866">
    <property type="entry name" value="AhpC/TSA"/>
</dbReference>
<comment type="similarity">
    <text evidence="15">Belongs to the peroxiredoxin family. AhpE subfamily.</text>
</comment>
<dbReference type="SUPFAM" id="SSF52833">
    <property type="entry name" value="Thioredoxin-like"/>
    <property type="match status" value="1"/>
</dbReference>
<evidence type="ECO:0000256" key="10">
    <source>
        <dbReference type="ARBA" id="ARBA00038489"/>
    </source>
</evidence>
<evidence type="ECO:0000256" key="3">
    <source>
        <dbReference type="ARBA" id="ARBA00013017"/>
    </source>
</evidence>
<evidence type="ECO:0000256" key="2">
    <source>
        <dbReference type="ARBA" id="ARBA00011245"/>
    </source>
</evidence>
<evidence type="ECO:0000256" key="4">
    <source>
        <dbReference type="ARBA" id="ARBA00022559"/>
    </source>
</evidence>
<evidence type="ECO:0000259" key="22">
    <source>
        <dbReference type="PROSITE" id="PS51352"/>
    </source>
</evidence>
<dbReference type="PANTHER" id="PTHR42801">
    <property type="entry name" value="THIOREDOXIN-DEPENDENT PEROXIDE REDUCTASE"/>
    <property type="match status" value="1"/>
</dbReference>
<evidence type="ECO:0000256" key="18">
    <source>
        <dbReference type="ARBA" id="ARBA00068979"/>
    </source>
</evidence>
<keyword evidence="24" id="KW-1185">Reference proteome</keyword>
<evidence type="ECO:0000313" key="23">
    <source>
        <dbReference type="EMBL" id="RYU09487.1"/>
    </source>
</evidence>
<evidence type="ECO:0000256" key="17">
    <source>
        <dbReference type="ARBA" id="ARBA00067009"/>
    </source>
</evidence>
<proteinExistence type="inferred from homology"/>
<comment type="function">
    <text evidence="1">Thiol-specific peroxidase that catalyzes the reduction of hydrogen peroxide and organic hydroperoxides to water and alcohols, respectively. Plays a role in cell protection against oxidative stress by detoxifying peroxides and as sensor of hydrogen peroxide-mediated signaling events.</text>
</comment>
<comment type="function">
    <text evidence="14">Thiol-specific peroxidase that catalyzes the reduction of hydrogen peroxide and organic hydroperoxides to water and alcohols, respectively. Plays a role in cell protection against oxidative stress by detoxifying peroxides. May represent an important antioxidant defense against cytotoxic peroxides, especially peroxynitrite, which can be formed by activated macrophages during infection.</text>
</comment>
<dbReference type="CDD" id="cd03018">
    <property type="entry name" value="PRX_AhpE_like"/>
    <property type="match status" value="1"/>
</dbReference>
<dbReference type="GO" id="GO:0005737">
    <property type="term" value="C:cytoplasm"/>
    <property type="evidence" value="ECO:0007669"/>
    <property type="project" value="TreeGrafter"/>
</dbReference>
<dbReference type="OrthoDB" id="9812811at2"/>
<keyword evidence="6" id="KW-0560">Oxidoreductase</keyword>
<keyword evidence="7" id="KW-1015">Disulfide bond</keyword>
<dbReference type="PANTHER" id="PTHR42801:SF20">
    <property type="entry name" value="ALKYL HYDROPEROXIDE REDUCTASE E"/>
    <property type="match status" value="1"/>
</dbReference>
<evidence type="ECO:0000256" key="5">
    <source>
        <dbReference type="ARBA" id="ARBA00022862"/>
    </source>
</evidence>
<evidence type="ECO:0000256" key="12">
    <source>
        <dbReference type="ARBA" id="ARBA00049091"/>
    </source>
</evidence>
<dbReference type="GO" id="GO:0034599">
    <property type="term" value="P:cellular response to oxidative stress"/>
    <property type="evidence" value="ECO:0007669"/>
    <property type="project" value="TreeGrafter"/>
</dbReference>
<evidence type="ECO:0000256" key="8">
    <source>
        <dbReference type="ARBA" id="ARBA00023284"/>
    </source>
</evidence>
<evidence type="ECO:0000256" key="21">
    <source>
        <dbReference type="PIRSR" id="PIRSR000239-1"/>
    </source>
</evidence>
<dbReference type="EC" id="1.11.1.29" evidence="17"/>
<evidence type="ECO:0000256" key="20">
    <source>
        <dbReference type="ARBA" id="ARBA00083736"/>
    </source>
</evidence>
<comment type="catalytic activity">
    <reaction evidence="12">
        <text>a hydroperoxide + [thioredoxin]-dithiol = an alcohol + [thioredoxin]-disulfide + H2O</text>
        <dbReference type="Rhea" id="RHEA:62620"/>
        <dbReference type="Rhea" id="RHEA-COMP:10698"/>
        <dbReference type="Rhea" id="RHEA-COMP:10700"/>
        <dbReference type="ChEBI" id="CHEBI:15377"/>
        <dbReference type="ChEBI" id="CHEBI:29950"/>
        <dbReference type="ChEBI" id="CHEBI:30879"/>
        <dbReference type="ChEBI" id="CHEBI:35924"/>
        <dbReference type="ChEBI" id="CHEBI:50058"/>
        <dbReference type="EC" id="1.11.1.24"/>
    </reaction>
</comment>
<evidence type="ECO:0000256" key="14">
    <source>
        <dbReference type="ARBA" id="ARBA00056930"/>
    </source>
</evidence>
<dbReference type="InterPro" id="IPR024706">
    <property type="entry name" value="Peroxiredoxin_AhpC-typ"/>
</dbReference>
<organism evidence="23 24">
    <name type="scientific">Nocardioides iriomotensis</name>
    <dbReference type="NCBI Taxonomy" id="715784"/>
    <lineage>
        <taxon>Bacteria</taxon>
        <taxon>Bacillati</taxon>
        <taxon>Actinomycetota</taxon>
        <taxon>Actinomycetes</taxon>
        <taxon>Propionibacteriales</taxon>
        <taxon>Nocardioidaceae</taxon>
        <taxon>Nocardioides</taxon>
    </lineage>
</organism>
<accession>A0A4Q5IUB9</accession>
<dbReference type="Pfam" id="PF00578">
    <property type="entry name" value="AhpC-TSA"/>
    <property type="match status" value="1"/>
</dbReference>
<comment type="caution">
    <text evidence="23">The sequence shown here is derived from an EMBL/GenBank/DDBJ whole genome shotgun (WGS) entry which is preliminary data.</text>
</comment>
<dbReference type="GO" id="GO:0045454">
    <property type="term" value="P:cell redox homeostasis"/>
    <property type="evidence" value="ECO:0007669"/>
    <property type="project" value="TreeGrafter"/>
</dbReference>
<keyword evidence="5" id="KW-0049">Antioxidant</keyword>
<evidence type="ECO:0000256" key="7">
    <source>
        <dbReference type="ARBA" id="ARBA00023157"/>
    </source>
</evidence>
<evidence type="ECO:0000256" key="11">
    <source>
        <dbReference type="ARBA" id="ARBA00041373"/>
    </source>
</evidence>
<name>A0A4Q5IUB9_9ACTN</name>
<comment type="catalytic activity">
    <reaction evidence="13">
        <text>[mycoredoxin]-L-dithiol + a hydroperoxide = [mycoredoxin]-L-disulfide + an alcohol + H2O</text>
        <dbReference type="Rhea" id="RHEA:62640"/>
        <dbReference type="Rhea" id="RHEA-COMP:16137"/>
        <dbReference type="Rhea" id="RHEA-COMP:16138"/>
        <dbReference type="ChEBI" id="CHEBI:15377"/>
        <dbReference type="ChEBI" id="CHEBI:29950"/>
        <dbReference type="ChEBI" id="CHEBI:30879"/>
        <dbReference type="ChEBI" id="CHEBI:35924"/>
        <dbReference type="ChEBI" id="CHEBI:50058"/>
        <dbReference type="EC" id="1.11.1.29"/>
    </reaction>
</comment>
<evidence type="ECO:0000256" key="15">
    <source>
        <dbReference type="ARBA" id="ARBA00060973"/>
    </source>
</evidence>
<evidence type="ECO:0000256" key="16">
    <source>
        <dbReference type="ARBA" id="ARBA00065226"/>
    </source>
</evidence>
<dbReference type="EC" id="1.11.1.24" evidence="3"/>
<dbReference type="GO" id="GO:0008379">
    <property type="term" value="F:thioredoxin peroxidase activity"/>
    <property type="evidence" value="ECO:0007669"/>
    <property type="project" value="TreeGrafter"/>
</dbReference>
<dbReference type="Proteomes" id="UP000291189">
    <property type="component" value="Unassembled WGS sequence"/>
</dbReference>
<feature type="active site" description="Cysteine sulfenic acid (-SOH) intermediate; for peroxidase activity" evidence="21">
    <location>
        <position position="46"/>
    </location>
</feature>